<keyword evidence="12" id="KW-1185">Reference proteome</keyword>
<dbReference type="PROSITE" id="PS50067">
    <property type="entry name" value="KINESIN_MOTOR_2"/>
    <property type="match status" value="1"/>
</dbReference>
<organism evidence="11 12">
    <name type="scientific">Tetrahymena thermophila (strain SB210)</name>
    <dbReference type="NCBI Taxonomy" id="312017"/>
    <lineage>
        <taxon>Eukaryota</taxon>
        <taxon>Sar</taxon>
        <taxon>Alveolata</taxon>
        <taxon>Ciliophora</taxon>
        <taxon>Intramacronucleata</taxon>
        <taxon>Oligohymenophorea</taxon>
        <taxon>Hymenostomatida</taxon>
        <taxon>Tetrahymenina</taxon>
        <taxon>Tetrahymenidae</taxon>
        <taxon>Tetrahymena</taxon>
    </lineage>
</organism>
<dbReference type="GO" id="GO:0008017">
    <property type="term" value="F:microtubule binding"/>
    <property type="evidence" value="ECO:0007669"/>
    <property type="project" value="InterPro"/>
</dbReference>
<dbReference type="PANTHER" id="PTHR47968">
    <property type="entry name" value="CENTROMERE PROTEIN E"/>
    <property type="match status" value="1"/>
</dbReference>
<dbReference type="OrthoDB" id="3176171at2759"/>
<dbReference type="InterPro" id="IPR027640">
    <property type="entry name" value="Kinesin-like_fam"/>
</dbReference>
<feature type="region of interest" description="Disordered" evidence="9">
    <location>
        <begin position="779"/>
        <end position="812"/>
    </location>
</feature>
<dbReference type="InterPro" id="IPR019821">
    <property type="entry name" value="Kinesin_motor_CS"/>
</dbReference>
<dbReference type="GO" id="GO:0003777">
    <property type="term" value="F:microtubule motor activity"/>
    <property type="evidence" value="ECO:0007669"/>
    <property type="project" value="InterPro"/>
</dbReference>
<dbReference type="KEGG" id="tet:TTHERM_00137540"/>
<evidence type="ECO:0000313" key="11">
    <source>
        <dbReference type="EMBL" id="EAR99491.4"/>
    </source>
</evidence>
<evidence type="ECO:0000256" key="6">
    <source>
        <dbReference type="PROSITE-ProRule" id="PRU00283"/>
    </source>
</evidence>
<feature type="compositionally biased region" description="Polar residues" evidence="9">
    <location>
        <begin position="779"/>
        <end position="794"/>
    </location>
</feature>
<evidence type="ECO:0000259" key="10">
    <source>
        <dbReference type="PROSITE" id="PS50067"/>
    </source>
</evidence>
<dbReference type="Proteomes" id="UP000009168">
    <property type="component" value="Unassembled WGS sequence"/>
</dbReference>
<gene>
    <name evidence="11" type="ORF">TTHERM_00137540</name>
</gene>
<dbReference type="InterPro" id="IPR027417">
    <property type="entry name" value="P-loop_NTPase"/>
</dbReference>
<dbReference type="Pfam" id="PF00225">
    <property type="entry name" value="Kinesin"/>
    <property type="match status" value="1"/>
</dbReference>
<protein>
    <recommendedName>
        <fullName evidence="7">Kinesin-like protein</fullName>
    </recommendedName>
</protein>
<accession>I7M8Q9</accession>
<keyword evidence="5 6" id="KW-0505">Motor protein</keyword>
<feature type="binding site" evidence="6">
    <location>
        <begin position="136"/>
        <end position="143"/>
    </location>
    <ligand>
        <name>ATP</name>
        <dbReference type="ChEBI" id="CHEBI:30616"/>
    </ligand>
</feature>
<feature type="coiled-coil region" evidence="8">
    <location>
        <begin position="402"/>
        <end position="575"/>
    </location>
</feature>
<dbReference type="PANTHER" id="PTHR47968:SF36">
    <property type="entry name" value="KINESIN HEAVY CHAIN ISOFORM X1"/>
    <property type="match status" value="1"/>
</dbReference>
<dbReference type="RefSeq" id="XP_001019736.4">
    <property type="nucleotide sequence ID" value="XM_001019736.4"/>
</dbReference>
<dbReference type="InterPro" id="IPR036961">
    <property type="entry name" value="Kinesin_motor_dom_sf"/>
</dbReference>
<dbReference type="SMART" id="SM00129">
    <property type="entry name" value="KISc"/>
    <property type="match status" value="1"/>
</dbReference>
<evidence type="ECO:0000256" key="2">
    <source>
        <dbReference type="ARBA" id="ARBA00022741"/>
    </source>
</evidence>
<dbReference type="InParanoid" id="I7M8Q9"/>
<dbReference type="SUPFAM" id="SSF52540">
    <property type="entry name" value="P-loop containing nucleoside triphosphate hydrolases"/>
    <property type="match status" value="1"/>
</dbReference>
<evidence type="ECO:0000256" key="4">
    <source>
        <dbReference type="ARBA" id="ARBA00023054"/>
    </source>
</evidence>
<evidence type="ECO:0000313" key="12">
    <source>
        <dbReference type="Proteomes" id="UP000009168"/>
    </source>
</evidence>
<dbReference type="GeneID" id="7843776"/>
<dbReference type="CDD" id="cd00106">
    <property type="entry name" value="KISc"/>
    <property type="match status" value="1"/>
</dbReference>
<evidence type="ECO:0000256" key="5">
    <source>
        <dbReference type="ARBA" id="ARBA00023175"/>
    </source>
</evidence>
<evidence type="ECO:0000256" key="8">
    <source>
        <dbReference type="SAM" id="Coils"/>
    </source>
</evidence>
<dbReference type="PROSITE" id="PS00411">
    <property type="entry name" value="KINESIN_MOTOR_1"/>
    <property type="match status" value="1"/>
</dbReference>
<proteinExistence type="inferred from homology"/>
<keyword evidence="1 7" id="KW-0493">Microtubule</keyword>
<feature type="coiled-coil region" evidence="8">
    <location>
        <begin position="625"/>
        <end position="652"/>
    </location>
</feature>
<dbReference type="GO" id="GO:0007018">
    <property type="term" value="P:microtubule-based movement"/>
    <property type="evidence" value="ECO:0007669"/>
    <property type="project" value="InterPro"/>
</dbReference>
<reference evidence="12" key="1">
    <citation type="journal article" date="2006" name="PLoS Biol.">
        <title>Macronuclear genome sequence of the ciliate Tetrahymena thermophila, a model eukaryote.</title>
        <authorList>
            <person name="Eisen J.A."/>
            <person name="Coyne R.S."/>
            <person name="Wu M."/>
            <person name="Wu D."/>
            <person name="Thiagarajan M."/>
            <person name="Wortman J.R."/>
            <person name="Badger J.H."/>
            <person name="Ren Q."/>
            <person name="Amedeo P."/>
            <person name="Jones K.M."/>
            <person name="Tallon L.J."/>
            <person name="Delcher A.L."/>
            <person name="Salzberg S.L."/>
            <person name="Silva J.C."/>
            <person name="Haas B.J."/>
            <person name="Majoros W.H."/>
            <person name="Farzad M."/>
            <person name="Carlton J.M."/>
            <person name="Smith R.K. Jr."/>
            <person name="Garg J."/>
            <person name="Pearlman R.E."/>
            <person name="Karrer K.M."/>
            <person name="Sun L."/>
            <person name="Manning G."/>
            <person name="Elde N.C."/>
            <person name="Turkewitz A.P."/>
            <person name="Asai D.J."/>
            <person name="Wilkes D.E."/>
            <person name="Wang Y."/>
            <person name="Cai H."/>
            <person name="Collins K."/>
            <person name="Stewart B.A."/>
            <person name="Lee S.R."/>
            <person name="Wilamowska K."/>
            <person name="Weinberg Z."/>
            <person name="Ruzzo W.L."/>
            <person name="Wloga D."/>
            <person name="Gaertig J."/>
            <person name="Frankel J."/>
            <person name="Tsao C.-C."/>
            <person name="Gorovsky M.A."/>
            <person name="Keeling P.J."/>
            <person name="Waller R.F."/>
            <person name="Patron N.J."/>
            <person name="Cherry J.M."/>
            <person name="Stover N.A."/>
            <person name="Krieger C.J."/>
            <person name="del Toro C."/>
            <person name="Ryder H.F."/>
            <person name="Williamson S.C."/>
            <person name="Barbeau R.A."/>
            <person name="Hamilton E.P."/>
            <person name="Orias E."/>
        </authorList>
    </citation>
    <scope>NUCLEOTIDE SEQUENCE [LARGE SCALE GENOMIC DNA]</scope>
    <source>
        <strain evidence="12">SB210</strain>
    </source>
</reference>
<comment type="similarity">
    <text evidence="6 7">Belongs to the TRAFAC class myosin-kinesin ATPase superfamily. Kinesin family.</text>
</comment>
<evidence type="ECO:0000256" key="3">
    <source>
        <dbReference type="ARBA" id="ARBA00022840"/>
    </source>
</evidence>
<dbReference type="AlphaFoldDB" id="I7M8Q9"/>
<dbReference type="FunFam" id="3.40.850.10:FF:000083">
    <property type="entry name" value="Kinesin-like protein"/>
    <property type="match status" value="1"/>
</dbReference>
<dbReference type="eggNOG" id="KOG4280">
    <property type="taxonomic scope" value="Eukaryota"/>
</dbReference>
<evidence type="ECO:0000256" key="9">
    <source>
        <dbReference type="SAM" id="MobiDB-lite"/>
    </source>
</evidence>
<feature type="region of interest" description="Disordered" evidence="9">
    <location>
        <begin position="865"/>
        <end position="894"/>
    </location>
</feature>
<keyword evidence="3 6" id="KW-0067">ATP-binding</keyword>
<evidence type="ECO:0000256" key="7">
    <source>
        <dbReference type="RuleBase" id="RU000394"/>
    </source>
</evidence>
<keyword evidence="2 6" id="KW-0547">Nucleotide-binding</keyword>
<dbReference type="InterPro" id="IPR001752">
    <property type="entry name" value="Kinesin_motor_dom"/>
</dbReference>
<name>I7M8Q9_TETTS</name>
<evidence type="ECO:0000256" key="1">
    <source>
        <dbReference type="ARBA" id="ARBA00022701"/>
    </source>
</evidence>
<feature type="domain" description="Kinesin motor" evidence="10">
    <location>
        <begin position="33"/>
        <end position="386"/>
    </location>
</feature>
<dbReference type="FunCoup" id="I7M8Q9">
    <property type="interactions" value="4"/>
</dbReference>
<dbReference type="EMBL" id="GG662639">
    <property type="protein sequence ID" value="EAR99491.4"/>
    <property type="molecule type" value="Genomic_DNA"/>
</dbReference>
<dbReference type="PRINTS" id="PR00380">
    <property type="entry name" value="KINESINHEAVY"/>
</dbReference>
<keyword evidence="4 8" id="KW-0175">Coiled coil</keyword>
<dbReference type="Gene3D" id="3.40.850.10">
    <property type="entry name" value="Kinesin motor domain"/>
    <property type="match status" value="1"/>
</dbReference>
<dbReference type="STRING" id="312017.I7M8Q9"/>
<dbReference type="GO" id="GO:0005874">
    <property type="term" value="C:microtubule"/>
    <property type="evidence" value="ECO:0007669"/>
    <property type="project" value="UniProtKB-KW"/>
</dbReference>
<sequence length="926" mass="107243">MKPVKSASLPQAFSLQQLKDQQNGQNATGQNENLKVVVRCRPPLPREIYDQHFISTVEVSPDYRKISLYEYRNIDLVPPEQVPQYLDNQNNYSVHQFTFDFVYDQNSSQEDVYNNTARNSVLSALDGFNASIIAYGQTGTGKTYTMEGFSYKYHHPNIGIIPRSVDEIFNYIQNCQGKQSTFMVRASYLQIYNEIISDLLKVDRQNLSIREDRKKGVYVEGLSEWAVRSPRDIYALIKRGAVARATASTKLNDVSSRSHAVFIITVEQMYTDDENKPKKIKVGKLNLVDLAGSERVRVSGATGQRLEECKKINQSLSALGNVISALTDPKGTRGHIPYRDSKITRLLEDSLGGNCKTTMIATISPANEAFGESLSTLKFANRAKNIKNNPIVNEDLDQRALLRRYEDELLKLRGELQKKSQNIVDQQKIQQLEEDKQRVLQAYQQRSKEYYEEIEAKKLLEEQIKALQSQVLMGGQKLEENERIKSMLEEQQRKIRQEYEQKVQDLERERQQIVQDKEESDKYKQLLLKQRDIMIALTSRLNERDESIVQYQEELDAYEKINKDLDQSLQKYAKRVIQLQHILKQNNINFPDEIDNYANYSQVTYGDQVAYNVVNDKLNKYDEKLIEMSQIIESQKYEIEQLKKNSHQNENTPNQSRTNYYQNGDLTQLQKALIEKDHLITKLRNEIQINSGSTLSQSQSSFYSQQQGFNEQQNNMNIHQLFNQTSDMKNSVDQIIQALASPNNPNSFAEVGQQLLLLQQKINGNHQLLKKATGSILKPNSGNLQHSQSTQVMRQPNERVNGKKVNFQHLDDGEVRETQSIDQYRQHNNQNAQLQQQQVQHKPMFYQKLSQQQIEEMIKNRQNKNNNQNYVNSNQQNHQQGQSHSLNSNQNNYSNQSIYSIQNPQSSYSQIQQHLSQFQNQFAKKM</sequence>
<dbReference type="GO" id="GO:0005524">
    <property type="term" value="F:ATP binding"/>
    <property type="evidence" value="ECO:0007669"/>
    <property type="project" value="UniProtKB-UniRule"/>
</dbReference>